<organism evidence="9 10">
    <name type="scientific">Pipistrellus nathusii</name>
    <name type="common">Nathusius' pipistrelle</name>
    <dbReference type="NCBI Taxonomy" id="59473"/>
    <lineage>
        <taxon>Eukaryota</taxon>
        <taxon>Metazoa</taxon>
        <taxon>Chordata</taxon>
        <taxon>Craniata</taxon>
        <taxon>Vertebrata</taxon>
        <taxon>Euteleostomi</taxon>
        <taxon>Mammalia</taxon>
        <taxon>Eutheria</taxon>
        <taxon>Laurasiatheria</taxon>
        <taxon>Chiroptera</taxon>
        <taxon>Yangochiroptera</taxon>
        <taxon>Vespertilionidae</taxon>
        <taxon>Pipistrellus</taxon>
    </lineage>
</organism>
<dbReference type="Proteomes" id="UP001314169">
    <property type="component" value="Chromosome 12"/>
</dbReference>
<evidence type="ECO:0000256" key="1">
    <source>
        <dbReference type="ARBA" id="ARBA00004173"/>
    </source>
</evidence>
<dbReference type="Pfam" id="PF10780">
    <property type="entry name" value="MRP_L53"/>
    <property type="match status" value="1"/>
</dbReference>
<reference evidence="9" key="1">
    <citation type="submission" date="2023-12" db="EMBL/GenBank/DDBJ databases">
        <authorList>
            <person name="Brown T."/>
        </authorList>
    </citation>
    <scope>NUCLEOTIDE SEQUENCE</scope>
</reference>
<evidence type="ECO:0000256" key="3">
    <source>
        <dbReference type="ARBA" id="ARBA00022946"/>
    </source>
</evidence>
<protein>
    <recommendedName>
        <fullName evidence="7">Large ribosomal subunit protein mL53</fullName>
    </recommendedName>
    <alternativeName>
        <fullName evidence="8">39S ribosomal protein L53, mitochondrial</fullName>
    </alternativeName>
</protein>
<evidence type="ECO:0000256" key="8">
    <source>
        <dbReference type="ARBA" id="ARBA00042721"/>
    </source>
</evidence>
<accession>A0ABN9ZAM6</accession>
<keyword evidence="4" id="KW-0689">Ribosomal protein</keyword>
<dbReference type="EMBL" id="OY882869">
    <property type="protein sequence ID" value="CAK6435224.1"/>
    <property type="molecule type" value="Genomic_DNA"/>
</dbReference>
<evidence type="ECO:0000256" key="5">
    <source>
        <dbReference type="ARBA" id="ARBA00023128"/>
    </source>
</evidence>
<gene>
    <name evidence="9" type="ORF">MPIPNATIZW_LOCUS3530</name>
</gene>
<dbReference type="PANTHER" id="PTHR33618">
    <property type="entry name" value="39S RIBOSOMAL PROTEIN L53, MITOCHONDRIAL"/>
    <property type="match status" value="1"/>
</dbReference>
<evidence type="ECO:0000313" key="10">
    <source>
        <dbReference type="Proteomes" id="UP001314169"/>
    </source>
</evidence>
<sequence length="113" mass="12163">MAGAAVARLGLRAVKEVRVQFCPFENNVESTRTFLQAVSRDRVRATNLKCSVTVDVRHDGSEPRVDVLFGDGHRLVMRGAHLTAQEMLMAFASHIRARSAAGSGDTPGADGGR</sequence>
<evidence type="ECO:0000256" key="7">
    <source>
        <dbReference type="ARBA" id="ARBA00035180"/>
    </source>
</evidence>
<dbReference type="InterPro" id="IPR019716">
    <property type="entry name" value="Ribosomal_mL53"/>
</dbReference>
<evidence type="ECO:0000256" key="6">
    <source>
        <dbReference type="ARBA" id="ARBA00023274"/>
    </source>
</evidence>
<comment type="subcellular location">
    <subcellularLocation>
        <location evidence="1">Mitochondrion</location>
    </subcellularLocation>
</comment>
<dbReference type="PANTHER" id="PTHR33618:SF1">
    <property type="entry name" value="LARGE RIBOSOMAL SUBUNIT PROTEIN ML53"/>
    <property type="match status" value="1"/>
</dbReference>
<keyword evidence="6" id="KW-0687">Ribonucleoprotein</keyword>
<proteinExistence type="inferred from homology"/>
<comment type="similarity">
    <text evidence="2">Belongs to the mitochondrion-specific ribosomal protein mL53 family.</text>
</comment>
<keyword evidence="10" id="KW-1185">Reference proteome</keyword>
<name>A0ABN9ZAM6_PIPNA</name>
<evidence type="ECO:0000313" key="9">
    <source>
        <dbReference type="EMBL" id="CAK6435224.1"/>
    </source>
</evidence>
<evidence type="ECO:0000256" key="4">
    <source>
        <dbReference type="ARBA" id="ARBA00022980"/>
    </source>
</evidence>
<keyword evidence="3" id="KW-0809">Transit peptide</keyword>
<dbReference type="InterPro" id="IPR052473">
    <property type="entry name" value="mtLSU_mL53"/>
</dbReference>
<keyword evidence="5" id="KW-0496">Mitochondrion</keyword>
<evidence type="ECO:0000256" key="2">
    <source>
        <dbReference type="ARBA" id="ARBA00005557"/>
    </source>
</evidence>
<dbReference type="Gene3D" id="3.40.30.10">
    <property type="entry name" value="Glutaredoxin"/>
    <property type="match status" value="1"/>
</dbReference>